<protein>
    <submittedName>
        <fullName evidence="2">Uncharacterized protein</fullName>
    </submittedName>
</protein>
<keyword evidence="1" id="KW-0472">Membrane</keyword>
<dbReference type="RefSeq" id="WP_349879269.1">
    <property type="nucleotide sequence ID" value="NZ_CP157974.1"/>
</dbReference>
<name>A0AAU7R3A0_9ACTN</name>
<sequence>MSSIAFSNDEFRLPLYRVDDARYETLAAWLITDISVSFSACLAALALVDDASNGRAPVEEWDSDSFDVQVDRCRIRFQNQLLESQHGEYSVPEVRDAVERYWGFLVGRPERADLIREYRPDLPWWKAELLQWEERWGRPHPYRGRLF</sequence>
<reference evidence="2" key="1">
    <citation type="submission" date="2024-06" db="EMBL/GenBank/DDBJ databases">
        <title>Micromonospora sp. strain HUAS YX12 genome sequences.</title>
        <authorList>
            <person name="Mo P."/>
        </authorList>
    </citation>
    <scope>NUCLEOTIDE SEQUENCE</scope>
    <source>
        <strain evidence="2">HUAS YX12</strain>
    </source>
</reference>
<evidence type="ECO:0000313" key="2">
    <source>
        <dbReference type="EMBL" id="XBT82897.1"/>
    </source>
</evidence>
<feature type="transmembrane region" description="Helical" evidence="1">
    <location>
        <begin position="26"/>
        <end position="48"/>
    </location>
</feature>
<dbReference type="AlphaFoldDB" id="A0AAU7R3A0"/>
<accession>A0AAU7R3A0</accession>
<evidence type="ECO:0000256" key="1">
    <source>
        <dbReference type="SAM" id="Phobius"/>
    </source>
</evidence>
<proteinExistence type="predicted"/>
<dbReference type="EMBL" id="CP157974">
    <property type="protein sequence ID" value="XBT82897.1"/>
    <property type="molecule type" value="Genomic_DNA"/>
</dbReference>
<keyword evidence="1" id="KW-1133">Transmembrane helix</keyword>
<organism evidence="2">
    <name type="scientific">Micromonospora sp. HUAS YX12</name>
    <dbReference type="NCBI Taxonomy" id="3156396"/>
    <lineage>
        <taxon>Bacteria</taxon>
        <taxon>Bacillati</taxon>
        <taxon>Actinomycetota</taxon>
        <taxon>Actinomycetes</taxon>
        <taxon>Micromonosporales</taxon>
        <taxon>Micromonosporaceae</taxon>
        <taxon>Micromonospora</taxon>
    </lineage>
</organism>
<gene>
    <name evidence="2" type="ORF">ABIH81_05240</name>
</gene>
<keyword evidence="1" id="KW-0812">Transmembrane</keyword>